<gene>
    <name evidence="1" type="ORF">DSO57_1015318</name>
</gene>
<proteinExistence type="predicted"/>
<dbReference type="Proteomes" id="UP001165960">
    <property type="component" value="Unassembled WGS sequence"/>
</dbReference>
<evidence type="ECO:0000313" key="1">
    <source>
        <dbReference type="EMBL" id="KAJ9085298.1"/>
    </source>
</evidence>
<evidence type="ECO:0000313" key="2">
    <source>
        <dbReference type="Proteomes" id="UP001165960"/>
    </source>
</evidence>
<organism evidence="1 2">
    <name type="scientific">Entomophthora muscae</name>
    <dbReference type="NCBI Taxonomy" id="34485"/>
    <lineage>
        <taxon>Eukaryota</taxon>
        <taxon>Fungi</taxon>
        <taxon>Fungi incertae sedis</taxon>
        <taxon>Zoopagomycota</taxon>
        <taxon>Entomophthoromycotina</taxon>
        <taxon>Entomophthoromycetes</taxon>
        <taxon>Entomophthorales</taxon>
        <taxon>Entomophthoraceae</taxon>
        <taxon>Entomophthora</taxon>
    </lineage>
</organism>
<reference evidence="1" key="1">
    <citation type="submission" date="2022-04" db="EMBL/GenBank/DDBJ databases">
        <title>Genome of the entomopathogenic fungus Entomophthora muscae.</title>
        <authorList>
            <person name="Elya C."/>
            <person name="Lovett B.R."/>
            <person name="Lee E."/>
            <person name="Macias A.M."/>
            <person name="Hajek A.E."/>
            <person name="De Bivort B.L."/>
            <person name="Kasson M.T."/>
            <person name="De Fine Licht H.H."/>
            <person name="Stajich J.E."/>
        </authorList>
    </citation>
    <scope>NUCLEOTIDE SEQUENCE</scope>
    <source>
        <strain evidence="1">Berkeley</strain>
    </source>
</reference>
<comment type="caution">
    <text evidence="1">The sequence shown here is derived from an EMBL/GenBank/DDBJ whole genome shotgun (WGS) entry which is preliminary data.</text>
</comment>
<protein>
    <submittedName>
        <fullName evidence="1">Uncharacterized protein</fullName>
    </submittedName>
</protein>
<sequence length="172" mass="18564">MASFPVPDCLAICGGDAYCTASCRLTIAYLDIHSADITKCTSNCPSKSQAFCSDDCILESLDLTNNQKEAIQGFKELNIECSNSSLNDTSKYKSCMVHQLQTTEASLDSATKCNTNCSSIPELGPFYGCSADCVTPLMLYINSQQAPASTSFSPHLTVYRFPILIAIISILL</sequence>
<keyword evidence="2" id="KW-1185">Reference proteome</keyword>
<name>A0ACC2UE36_9FUNG</name>
<dbReference type="EMBL" id="QTSX02000770">
    <property type="protein sequence ID" value="KAJ9085298.1"/>
    <property type="molecule type" value="Genomic_DNA"/>
</dbReference>
<accession>A0ACC2UE36</accession>